<dbReference type="InterPro" id="IPR004601">
    <property type="entry name" value="UvdE"/>
</dbReference>
<keyword evidence="5" id="KW-0378">Hydrolase</keyword>
<dbReference type="Gene3D" id="3.20.20.150">
    <property type="entry name" value="Divalent-metal-dependent TIM barrel enzymes"/>
    <property type="match status" value="1"/>
</dbReference>
<sequence length="305" mass="34951">MMNLGYACINMQLAEEGVTTNKGMIKRTFQEKGVVYASQLALQNVQALFRILQWNLRNGIGVFRITSELFPWASEYPLEDMPDFPIIKRTLEECGKLPIRVSTHPGPFNKMAGTGATLENTIKDLEIHSRLFDLMGLTPSHWNKINIHVGGAYGDKQESMRRFAENFARLSPNLQQRLTVENDDKPGLYTVADLRYLHGLIGIPIVFDYFHHRLHPGGLGEEEAFHLAYDTWDVRPVFHYSSSRREYEDPKAPKEAHADYIYEPINTYGKEVDIVLEAKMKEGALQRYYQQFGTPPVPPRGHLVR</sequence>
<dbReference type="PANTHER" id="PTHR31290:SF5">
    <property type="entry name" value="UV-DAMAGE ENDONUCLEASE"/>
    <property type="match status" value="1"/>
</dbReference>
<dbReference type="Proteomes" id="UP001501725">
    <property type="component" value="Unassembled WGS sequence"/>
</dbReference>
<dbReference type="Pfam" id="PF03851">
    <property type="entry name" value="UvdE"/>
    <property type="match status" value="1"/>
</dbReference>
<evidence type="ECO:0000313" key="7">
    <source>
        <dbReference type="EMBL" id="GAA4337368.1"/>
    </source>
</evidence>
<evidence type="ECO:0000256" key="3">
    <source>
        <dbReference type="ARBA" id="ARBA00022763"/>
    </source>
</evidence>
<keyword evidence="3" id="KW-0227">DNA damage</keyword>
<evidence type="ECO:0000256" key="5">
    <source>
        <dbReference type="ARBA" id="ARBA00022801"/>
    </source>
</evidence>
<reference evidence="8" key="1">
    <citation type="journal article" date="2019" name="Int. J. Syst. Evol. Microbiol.">
        <title>The Global Catalogue of Microorganisms (GCM) 10K type strain sequencing project: providing services to taxonomists for standard genome sequencing and annotation.</title>
        <authorList>
            <consortium name="The Broad Institute Genomics Platform"/>
            <consortium name="The Broad Institute Genome Sequencing Center for Infectious Disease"/>
            <person name="Wu L."/>
            <person name="Ma J."/>
        </authorList>
    </citation>
    <scope>NUCLEOTIDE SEQUENCE [LARGE SCALE GENOMIC DNA]</scope>
    <source>
        <strain evidence="8">JCM 17919</strain>
    </source>
</reference>
<evidence type="ECO:0000256" key="1">
    <source>
        <dbReference type="ARBA" id="ARBA00022722"/>
    </source>
</evidence>
<comment type="caution">
    <text evidence="7">The sequence shown here is derived from an EMBL/GenBank/DDBJ whole genome shotgun (WGS) entry which is preliminary data.</text>
</comment>
<dbReference type="InterPro" id="IPR036237">
    <property type="entry name" value="Xyl_isomerase-like_sf"/>
</dbReference>
<dbReference type="GO" id="GO:0004519">
    <property type="term" value="F:endonuclease activity"/>
    <property type="evidence" value="ECO:0007669"/>
    <property type="project" value="UniProtKB-KW"/>
</dbReference>
<evidence type="ECO:0000256" key="4">
    <source>
        <dbReference type="ARBA" id="ARBA00022769"/>
    </source>
</evidence>
<protein>
    <submittedName>
        <fullName evidence="7">UV DNA damage repair endonuclease UvsE</fullName>
    </submittedName>
</protein>
<proteinExistence type="predicted"/>
<dbReference type="RefSeq" id="WP_345256897.1">
    <property type="nucleotide sequence ID" value="NZ_BAABGY010000009.1"/>
</dbReference>
<evidence type="ECO:0000313" key="8">
    <source>
        <dbReference type="Proteomes" id="UP001501725"/>
    </source>
</evidence>
<dbReference type="PANTHER" id="PTHR31290">
    <property type="entry name" value="UV-DAMAGE ENDONUCLEASE"/>
    <property type="match status" value="1"/>
</dbReference>
<accession>A0ABP8HCT2</accession>
<dbReference type="NCBIfam" id="TIGR00629">
    <property type="entry name" value="uvde"/>
    <property type="match status" value="1"/>
</dbReference>
<organism evidence="7 8">
    <name type="scientific">Flaviaesturariibacter amylovorans</name>
    <dbReference type="NCBI Taxonomy" id="1084520"/>
    <lineage>
        <taxon>Bacteria</taxon>
        <taxon>Pseudomonadati</taxon>
        <taxon>Bacteroidota</taxon>
        <taxon>Chitinophagia</taxon>
        <taxon>Chitinophagales</taxon>
        <taxon>Chitinophagaceae</taxon>
        <taxon>Flaviaestuariibacter</taxon>
    </lineage>
</organism>
<keyword evidence="1" id="KW-0540">Nuclease</keyword>
<evidence type="ECO:0000256" key="6">
    <source>
        <dbReference type="ARBA" id="ARBA00023204"/>
    </source>
</evidence>
<keyword evidence="4" id="KW-0228">DNA excision</keyword>
<keyword evidence="6" id="KW-0234">DNA repair</keyword>
<keyword evidence="8" id="KW-1185">Reference proteome</keyword>
<evidence type="ECO:0000256" key="2">
    <source>
        <dbReference type="ARBA" id="ARBA00022759"/>
    </source>
</evidence>
<dbReference type="SUPFAM" id="SSF51658">
    <property type="entry name" value="Xylose isomerase-like"/>
    <property type="match status" value="1"/>
</dbReference>
<dbReference type="EMBL" id="BAABGY010000009">
    <property type="protein sequence ID" value="GAA4337368.1"/>
    <property type="molecule type" value="Genomic_DNA"/>
</dbReference>
<name>A0ABP8HCT2_9BACT</name>
<gene>
    <name evidence="7" type="primary">uvsE</name>
    <name evidence="7" type="ORF">GCM10023184_33170</name>
</gene>
<keyword evidence="2 7" id="KW-0255">Endonuclease</keyword>